<accession>A0A2K1QH41</accession>
<sequence>MKTSKPKSFFYLIDKASRLHVIEFSGPSISARPGTAWEEVRHFKPREEGEPSSRKMDIFGVGSTLYETATGSLPFSDLSGSDVQVRCQQDIFPGTDGILYGGTIW</sequence>
<dbReference type="STRING" id="2082308.A0A2K1QH41"/>
<keyword evidence="2" id="KW-1185">Reference proteome</keyword>
<organism evidence="1 2">
    <name type="scientific">Sphaceloma murrayae</name>
    <dbReference type="NCBI Taxonomy" id="2082308"/>
    <lineage>
        <taxon>Eukaryota</taxon>
        <taxon>Fungi</taxon>
        <taxon>Dikarya</taxon>
        <taxon>Ascomycota</taxon>
        <taxon>Pezizomycotina</taxon>
        <taxon>Dothideomycetes</taxon>
        <taxon>Dothideomycetidae</taxon>
        <taxon>Myriangiales</taxon>
        <taxon>Elsinoaceae</taxon>
        <taxon>Sphaceloma</taxon>
    </lineage>
</organism>
<dbReference type="Proteomes" id="UP000243797">
    <property type="component" value="Unassembled WGS sequence"/>
</dbReference>
<proteinExistence type="predicted"/>
<dbReference type="EMBL" id="NKHZ01000088">
    <property type="protein sequence ID" value="PNS14210.1"/>
    <property type="molecule type" value="Genomic_DNA"/>
</dbReference>
<dbReference type="AlphaFoldDB" id="A0A2K1QH41"/>
<dbReference type="OrthoDB" id="1668230at2759"/>
<comment type="caution">
    <text evidence="1">The sequence shown here is derived from an EMBL/GenBank/DDBJ whole genome shotgun (WGS) entry which is preliminary data.</text>
</comment>
<dbReference type="InterPro" id="IPR011009">
    <property type="entry name" value="Kinase-like_dom_sf"/>
</dbReference>
<dbReference type="InParanoid" id="A0A2K1QH41"/>
<reference evidence="1 2" key="1">
    <citation type="submission" date="2017-06" db="EMBL/GenBank/DDBJ databases">
        <title>Draft genome sequence of a variant of Elsinoe murrayae.</title>
        <authorList>
            <person name="Cheng Q."/>
        </authorList>
    </citation>
    <scope>NUCLEOTIDE SEQUENCE [LARGE SCALE GENOMIC DNA]</scope>
    <source>
        <strain evidence="1 2">CQ-2017a</strain>
    </source>
</reference>
<dbReference type="Gene3D" id="1.10.510.10">
    <property type="entry name" value="Transferase(Phosphotransferase) domain 1"/>
    <property type="match status" value="1"/>
</dbReference>
<evidence type="ECO:0000313" key="2">
    <source>
        <dbReference type="Proteomes" id="UP000243797"/>
    </source>
</evidence>
<evidence type="ECO:0000313" key="1">
    <source>
        <dbReference type="EMBL" id="PNS14210.1"/>
    </source>
</evidence>
<keyword evidence="1" id="KW-0418">Kinase</keyword>
<gene>
    <name evidence="1" type="ORF">CAC42_6723</name>
</gene>
<dbReference type="SUPFAM" id="SSF56112">
    <property type="entry name" value="Protein kinase-like (PK-like)"/>
    <property type="match status" value="1"/>
</dbReference>
<dbReference type="GO" id="GO:0016301">
    <property type="term" value="F:kinase activity"/>
    <property type="evidence" value="ECO:0007669"/>
    <property type="project" value="UniProtKB-KW"/>
</dbReference>
<name>A0A2K1QH41_9PEZI</name>
<keyword evidence="1" id="KW-0808">Transferase</keyword>
<protein>
    <submittedName>
        <fullName evidence="1">Histidine protein kinase 1</fullName>
    </submittedName>
</protein>